<protein>
    <submittedName>
        <fullName evidence="1">dTDP-4-dehydrorhamnose reductase</fullName>
    </submittedName>
</protein>
<accession>A0ACD2XMI3</accession>
<evidence type="ECO:0000313" key="2">
    <source>
        <dbReference type="Proteomes" id="UP000295366"/>
    </source>
</evidence>
<sequence length="303" mass="31893">MPHSPDSVRHRRRSTVLRHDDDVTFLITGASGMLGTDLRGAVGDRASTALGRGDLDVTDLEAVRAAVAGHDAVVNCAAYTRVDDAESDEDAARSVNAVGAHNLAIATAETGAALVQVSTDYVFDGSAASPYAEDHPRAPISAYGRTKAEGEELVLAGNPERGYVVRTAWLYGAHGGNFAKTMVRLAGSHETLAVVDDQHGQPTWTADLAARLIELVDRGAPPGVYHGTNSGETTWLGFARAIFAKAGLDPERLRPTDSGSFVRPAPRPAYSVLGHDGWSRAGLAPLRSWQDALAAAPLEAVTP</sequence>
<organism evidence="1 2">
    <name type="scientific">Rathayibacter tanaceti</name>
    <dbReference type="NCBI Taxonomy" id="1671680"/>
    <lineage>
        <taxon>Bacteria</taxon>
        <taxon>Bacillati</taxon>
        <taxon>Actinomycetota</taxon>
        <taxon>Actinomycetes</taxon>
        <taxon>Micrococcales</taxon>
        <taxon>Microbacteriaceae</taxon>
        <taxon>Rathayibacter</taxon>
    </lineage>
</organism>
<gene>
    <name evidence="1" type="ORF">EV639_10173</name>
</gene>
<evidence type="ECO:0000313" key="1">
    <source>
        <dbReference type="EMBL" id="TCO39131.1"/>
    </source>
</evidence>
<comment type="caution">
    <text evidence="1">The sequence shown here is derived from an EMBL/GenBank/DDBJ whole genome shotgun (WGS) entry which is preliminary data.</text>
</comment>
<proteinExistence type="predicted"/>
<reference evidence="1 2" key="1">
    <citation type="journal article" date="2015" name="Stand. Genomic Sci.">
        <title>Genomic Encyclopedia of Bacterial and Archaeal Type Strains, Phase III: the genomes of soil and plant-associated and newly described type strains.</title>
        <authorList>
            <person name="Whitman W.B."/>
            <person name="Woyke T."/>
            <person name="Klenk H.P."/>
            <person name="Zhou Y."/>
            <person name="Lilburn T.G."/>
            <person name="Beck B.J."/>
            <person name="De Vos P."/>
            <person name="Vandamme P."/>
            <person name="Eisen J.A."/>
            <person name="Garrity G."/>
            <person name="Hugenholtz P."/>
            <person name="Kyrpides N.C."/>
        </authorList>
    </citation>
    <scope>NUCLEOTIDE SEQUENCE [LARGE SCALE GENOMIC DNA]</scope>
    <source>
        <strain evidence="1 2">VKM Ac-2596</strain>
    </source>
</reference>
<name>A0ACD2XMI3_9MICO</name>
<dbReference type="Proteomes" id="UP000295366">
    <property type="component" value="Unassembled WGS sequence"/>
</dbReference>
<keyword evidence="2" id="KW-1185">Reference proteome</keyword>
<dbReference type="EMBL" id="SLWP01000001">
    <property type="protein sequence ID" value="TCO39131.1"/>
    <property type="molecule type" value="Genomic_DNA"/>
</dbReference>